<comment type="subcellular location">
    <subcellularLocation>
        <location evidence="1">Nucleus</location>
    </subcellularLocation>
</comment>
<reference evidence="4 5" key="1">
    <citation type="journal article" date="2023" name="Arcadia Sci">
        <title>De novo assembly of a long-read Amblyomma americanum tick genome.</title>
        <authorList>
            <person name="Chou S."/>
            <person name="Poskanzer K.E."/>
            <person name="Rollins M."/>
            <person name="Thuy-Boun P.S."/>
        </authorList>
    </citation>
    <scope>NUCLEOTIDE SEQUENCE [LARGE SCALE GENOMIC DNA]</scope>
    <source>
        <strain evidence="4">F_SG_1</strain>
        <tissue evidence="4">Salivary glands</tissue>
    </source>
</reference>
<proteinExistence type="inferred from homology"/>
<evidence type="ECO:0000256" key="1">
    <source>
        <dbReference type="ARBA" id="ARBA00004123"/>
    </source>
</evidence>
<dbReference type="InterPro" id="IPR013868">
    <property type="entry name" value="Cut8/Sts1_fam"/>
</dbReference>
<dbReference type="GO" id="GO:0071630">
    <property type="term" value="P:nuclear protein quality control by the ubiquitin-proteasome system"/>
    <property type="evidence" value="ECO:0007669"/>
    <property type="project" value="InterPro"/>
</dbReference>
<keyword evidence="3" id="KW-0539">Nucleus</keyword>
<dbReference type="Gene3D" id="1.20.58.1590">
    <property type="entry name" value="Tethering factor for nuclear proteasome Cut8/Sts1"/>
    <property type="match status" value="1"/>
</dbReference>
<protein>
    <submittedName>
        <fullName evidence="4">Uncharacterized protein</fullName>
    </submittedName>
</protein>
<dbReference type="PANTHER" id="PTHR28032">
    <property type="entry name" value="FI02826P"/>
    <property type="match status" value="1"/>
</dbReference>
<gene>
    <name evidence="4" type="ORF">V5799_009590</name>
</gene>
<dbReference type="GO" id="GO:0031144">
    <property type="term" value="P:proteasome localization"/>
    <property type="evidence" value="ECO:0007669"/>
    <property type="project" value="InterPro"/>
</dbReference>
<evidence type="ECO:0000256" key="3">
    <source>
        <dbReference type="ARBA" id="ARBA00023242"/>
    </source>
</evidence>
<dbReference type="GO" id="GO:0070628">
    <property type="term" value="F:proteasome binding"/>
    <property type="evidence" value="ECO:0007669"/>
    <property type="project" value="TreeGrafter"/>
</dbReference>
<dbReference type="EMBL" id="JARKHS020004897">
    <property type="protein sequence ID" value="KAK8784045.1"/>
    <property type="molecule type" value="Genomic_DNA"/>
</dbReference>
<dbReference type="InterPro" id="IPR038422">
    <property type="entry name" value="Cut8/Sts1_sf"/>
</dbReference>
<sequence length="155" mass="18280">MGRSPDAKRIIHELLPKPDLAHSMQKLEKLLHQIYRAFPQKHWGDSRDAFCFRRVQIPIETYKRKCLERAQQLCQAEQWCSLLQYAQQAWNFVRKMPDWEDASHKAKQLCFRSLATHSTTALKKASQRNTKWRPQMRQSGWLASALRPGSLQPPR</sequence>
<evidence type="ECO:0000313" key="4">
    <source>
        <dbReference type="EMBL" id="KAK8784045.1"/>
    </source>
</evidence>
<dbReference type="Proteomes" id="UP001321473">
    <property type="component" value="Unassembled WGS sequence"/>
</dbReference>
<evidence type="ECO:0000256" key="2">
    <source>
        <dbReference type="ARBA" id="ARBA00006199"/>
    </source>
</evidence>
<dbReference type="AlphaFoldDB" id="A0AAQ4FBJ2"/>
<accession>A0AAQ4FBJ2</accession>
<comment type="similarity">
    <text evidence="2">Belongs to the cut8/STS1 family.</text>
</comment>
<dbReference type="PANTHER" id="PTHR28032:SF1">
    <property type="entry name" value="FI02826P"/>
    <property type="match status" value="1"/>
</dbReference>
<organism evidence="4 5">
    <name type="scientific">Amblyomma americanum</name>
    <name type="common">Lone star tick</name>
    <dbReference type="NCBI Taxonomy" id="6943"/>
    <lineage>
        <taxon>Eukaryota</taxon>
        <taxon>Metazoa</taxon>
        <taxon>Ecdysozoa</taxon>
        <taxon>Arthropoda</taxon>
        <taxon>Chelicerata</taxon>
        <taxon>Arachnida</taxon>
        <taxon>Acari</taxon>
        <taxon>Parasitiformes</taxon>
        <taxon>Ixodida</taxon>
        <taxon>Ixodoidea</taxon>
        <taxon>Ixodidae</taxon>
        <taxon>Amblyomminae</taxon>
        <taxon>Amblyomma</taxon>
    </lineage>
</organism>
<dbReference type="GO" id="GO:0031965">
    <property type="term" value="C:nuclear membrane"/>
    <property type="evidence" value="ECO:0007669"/>
    <property type="project" value="TreeGrafter"/>
</dbReference>
<name>A0AAQ4FBJ2_AMBAM</name>
<comment type="caution">
    <text evidence="4">The sequence shown here is derived from an EMBL/GenBank/DDBJ whole genome shotgun (WGS) entry which is preliminary data.</text>
</comment>
<dbReference type="Pfam" id="PF08559">
    <property type="entry name" value="Cut8"/>
    <property type="match status" value="1"/>
</dbReference>
<evidence type="ECO:0000313" key="5">
    <source>
        <dbReference type="Proteomes" id="UP001321473"/>
    </source>
</evidence>
<keyword evidence="5" id="KW-1185">Reference proteome</keyword>